<feature type="region of interest" description="Disordered" evidence="1">
    <location>
        <begin position="267"/>
        <end position="328"/>
    </location>
</feature>
<dbReference type="AlphaFoldDB" id="A0A9P8I6I4"/>
<keyword evidence="2" id="KW-0472">Membrane</keyword>
<feature type="compositionally biased region" description="Basic and acidic residues" evidence="1">
    <location>
        <begin position="54"/>
        <end position="76"/>
    </location>
</feature>
<feature type="compositionally biased region" description="Basic and acidic residues" evidence="1">
    <location>
        <begin position="130"/>
        <end position="150"/>
    </location>
</feature>
<feature type="transmembrane region" description="Helical" evidence="2">
    <location>
        <begin position="21"/>
        <end position="41"/>
    </location>
</feature>
<feature type="compositionally biased region" description="Polar residues" evidence="1">
    <location>
        <begin position="154"/>
        <end position="172"/>
    </location>
</feature>
<name>A0A9P8I6I4_9PEZI</name>
<organism evidence="3 4">
    <name type="scientific">Glutinoglossum americanum</name>
    <dbReference type="NCBI Taxonomy" id="1670608"/>
    <lineage>
        <taxon>Eukaryota</taxon>
        <taxon>Fungi</taxon>
        <taxon>Dikarya</taxon>
        <taxon>Ascomycota</taxon>
        <taxon>Pezizomycotina</taxon>
        <taxon>Geoglossomycetes</taxon>
        <taxon>Geoglossales</taxon>
        <taxon>Geoglossaceae</taxon>
        <taxon>Glutinoglossum</taxon>
    </lineage>
</organism>
<feature type="region of interest" description="Disordered" evidence="1">
    <location>
        <begin position="130"/>
        <end position="208"/>
    </location>
</feature>
<dbReference type="Proteomes" id="UP000698800">
    <property type="component" value="Unassembled WGS sequence"/>
</dbReference>
<proteinExistence type="predicted"/>
<protein>
    <submittedName>
        <fullName evidence="3">Uncharacterized protein</fullName>
    </submittedName>
</protein>
<evidence type="ECO:0000313" key="4">
    <source>
        <dbReference type="Proteomes" id="UP000698800"/>
    </source>
</evidence>
<keyword evidence="2" id="KW-0812">Transmembrane</keyword>
<reference evidence="3" key="1">
    <citation type="submission" date="2021-03" db="EMBL/GenBank/DDBJ databases">
        <title>Comparative genomics and phylogenomic investigation of the class Geoglossomycetes provide insights into ecological specialization and systematics.</title>
        <authorList>
            <person name="Melie T."/>
            <person name="Pirro S."/>
            <person name="Miller A.N."/>
            <person name="Quandt A."/>
        </authorList>
    </citation>
    <scope>NUCLEOTIDE SEQUENCE</scope>
    <source>
        <strain evidence="3">GBOQ0MN5Z8</strain>
    </source>
</reference>
<evidence type="ECO:0000313" key="3">
    <source>
        <dbReference type="EMBL" id="KAH0541512.1"/>
    </source>
</evidence>
<feature type="compositionally biased region" description="Polar residues" evidence="1">
    <location>
        <begin position="267"/>
        <end position="285"/>
    </location>
</feature>
<keyword evidence="2" id="KW-1133">Transmembrane helix</keyword>
<sequence>MPYDRYESQRHRGTRRGAFGHWIPLVVTVTAATLGLAAWIWSERRGDDDDDSYEERKDDHGDASEASNSDRRRGVEDDASGGMVARMSGALRRTPSPQQLFDGASKKVVAGVAAAGTMVGGVLSSIREEEKDDFVDHSRWSEEADVRRLAEGTASEQTSRQAASASVRSTSGLKGIDSTPVVPATSSITDTTSRKAAPSGYHQSTVRRKKAAIVVSAETNLDDQGEDEHGNHEQASILSHLSSHIDLAVTELFVLIYAPEIKQHPLSTSSSIHRPAISNTSSFSNIDHENAYTPGEELDKPLSPLEPRPVASVSSGLDTPRTPALSAHGSSPAFKTLYSQALSLVEDKNTMVLPFTTPSGHLHILRHLAPDVVYLQESLSGENGDVVTQISSWVGQVVVVVGAEGGHGGLVDSEDEHGSEEKKIERWWERADRVGLGKGVEVVEALHVGEHWGRRMAGRE</sequence>
<evidence type="ECO:0000256" key="1">
    <source>
        <dbReference type="SAM" id="MobiDB-lite"/>
    </source>
</evidence>
<gene>
    <name evidence="3" type="ORF">FGG08_003987</name>
</gene>
<accession>A0A9P8I6I4</accession>
<feature type="region of interest" description="Disordered" evidence="1">
    <location>
        <begin position="46"/>
        <end position="81"/>
    </location>
</feature>
<dbReference type="EMBL" id="JAGHQL010000076">
    <property type="protein sequence ID" value="KAH0541512.1"/>
    <property type="molecule type" value="Genomic_DNA"/>
</dbReference>
<keyword evidence="4" id="KW-1185">Reference proteome</keyword>
<evidence type="ECO:0000256" key="2">
    <source>
        <dbReference type="SAM" id="Phobius"/>
    </source>
</evidence>
<dbReference type="OrthoDB" id="5327700at2759"/>
<comment type="caution">
    <text evidence="3">The sequence shown here is derived from an EMBL/GenBank/DDBJ whole genome shotgun (WGS) entry which is preliminary data.</text>
</comment>